<evidence type="ECO:0000256" key="1">
    <source>
        <dbReference type="ARBA" id="ARBA00004651"/>
    </source>
</evidence>
<evidence type="ECO:0000256" key="4">
    <source>
        <dbReference type="ARBA" id="ARBA00022989"/>
    </source>
</evidence>
<evidence type="ECO:0000256" key="2">
    <source>
        <dbReference type="ARBA" id="ARBA00022475"/>
    </source>
</evidence>
<dbReference type="eggNOG" id="COG0577">
    <property type="taxonomic scope" value="Bacteria"/>
</dbReference>
<evidence type="ECO:0000256" key="6">
    <source>
        <dbReference type="SAM" id="Phobius"/>
    </source>
</evidence>
<gene>
    <name evidence="8" type="ORF">BAGA_10460</name>
</gene>
<organism evidence="8 9">
    <name type="scientific">Bacillus gaemokensis</name>
    <dbReference type="NCBI Taxonomy" id="574375"/>
    <lineage>
        <taxon>Bacteria</taxon>
        <taxon>Bacillati</taxon>
        <taxon>Bacillota</taxon>
        <taxon>Bacilli</taxon>
        <taxon>Bacillales</taxon>
        <taxon>Bacillaceae</taxon>
        <taxon>Bacillus</taxon>
        <taxon>Bacillus cereus group</taxon>
    </lineage>
</organism>
<dbReference type="STRING" id="574375.AZF08_22810"/>
<feature type="domain" description="ABC3 transporter permease C-terminal" evidence="7">
    <location>
        <begin position="61"/>
        <end position="170"/>
    </location>
</feature>
<sequence length="191" mass="22229">MSLFRLVRKNIQNYAAQRLKQFIWIATSTMLSFFIISVQSDEVVREKIQYMPFFVEFLYYVFILLFFVCGFVTYQVTKVFLKTRKKEFQSYETVGMEKRRVVCLLCQEQVLLFGGALFLGLIHGMLFLKLFAVIFIKVTGVHGISSVSITIYALSVTALLSIVFILVSMWQCYRFIYGLKGGELYKTEEKA</sequence>
<protein>
    <submittedName>
        <fullName evidence="8">ABC transporter permease</fullName>
    </submittedName>
</protein>
<dbReference type="PANTHER" id="PTHR46795">
    <property type="entry name" value="ABC TRANSPORTER PERMEASE-RELATED-RELATED"/>
    <property type="match status" value="1"/>
</dbReference>
<feature type="transmembrane region" description="Helical" evidence="6">
    <location>
        <begin position="110"/>
        <end position="137"/>
    </location>
</feature>
<proteinExistence type="predicted"/>
<dbReference type="AlphaFoldDB" id="A0A073K9F4"/>
<dbReference type="InterPro" id="IPR052536">
    <property type="entry name" value="ABC-4_Integral_Memb_Prot"/>
</dbReference>
<feature type="transmembrane region" description="Helical" evidence="6">
    <location>
        <begin position="21"/>
        <end position="37"/>
    </location>
</feature>
<keyword evidence="9" id="KW-1185">Reference proteome</keyword>
<dbReference type="OrthoDB" id="2936463at2"/>
<keyword evidence="4 6" id="KW-1133">Transmembrane helix</keyword>
<keyword evidence="5 6" id="KW-0472">Membrane</keyword>
<accession>A0A073K9F4</accession>
<dbReference type="Pfam" id="PF02687">
    <property type="entry name" value="FtsX"/>
    <property type="match status" value="1"/>
</dbReference>
<evidence type="ECO:0000256" key="5">
    <source>
        <dbReference type="ARBA" id="ARBA00023136"/>
    </source>
</evidence>
<feature type="transmembrane region" description="Helical" evidence="6">
    <location>
        <begin position="57"/>
        <end position="76"/>
    </location>
</feature>
<dbReference type="GO" id="GO:0005886">
    <property type="term" value="C:plasma membrane"/>
    <property type="evidence" value="ECO:0007669"/>
    <property type="project" value="UniProtKB-SubCell"/>
</dbReference>
<dbReference type="RefSeq" id="WP_033675995.1">
    <property type="nucleotide sequence ID" value="NZ_JOTM01000019.1"/>
</dbReference>
<evidence type="ECO:0000313" key="8">
    <source>
        <dbReference type="EMBL" id="KEK23171.1"/>
    </source>
</evidence>
<comment type="subcellular location">
    <subcellularLocation>
        <location evidence="1">Cell membrane</location>
        <topology evidence="1">Multi-pass membrane protein</topology>
    </subcellularLocation>
</comment>
<dbReference type="EMBL" id="JOTM01000019">
    <property type="protein sequence ID" value="KEK23171.1"/>
    <property type="molecule type" value="Genomic_DNA"/>
</dbReference>
<comment type="caution">
    <text evidence="8">The sequence shown here is derived from an EMBL/GenBank/DDBJ whole genome shotgun (WGS) entry which is preliminary data.</text>
</comment>
<feature type="transmembrane region" description="Helical" evidence="6">
    <location>
        <begin position="149"/>
        <end position="170"/>
    </location>
</feature>
<dbReference type="PANTHER" id="PTHR46795:SF3">
    <property type="entry name" value="ABC TRANSPORTER PERMEASE"/>
    <property type="match status" value="1"/>
</dbReference>
<evidence type="ECO:0000256" key="3">
    <source>
        <dbReference type="ARBA" id="ARBA00022692"/>
    </source>
</evidence>
<evidence type="ECO:0000259" key="7">
    <source>
        <dbReference type="Pfam" id="PF02687"/>
    </source>
</evidence>
<keyword evidence="3 6" id="KW-0812">Transmembrane</keyword>
<dbReference type="InterPro" id="IPR003838">
    <property type="entry name" value="ABC3_permease_C"/>
</dbReference>
<name>A0A073K9F4_9BACI</name>
<keyword evidence="2" id="KW-1003">Cell membrane</keyword>
<reference evidence="8 9" key="1">
    <citation type="submission" date="2014-06" db="EMBL/GenBank/DDBJ databases">
        <title>Draft genome sequence of Bacillus gaemokensis JCM 15801 (MCCC 1A00707).</title>
        <authorList>
            <person name="Lai Q."/>
            <person name="Liu Y."/>
            <person name="Shao Z."/>
        </authorList>
    </citation>
    <scope>NUCLEOTIDE SEQUENCE [LARGE SCALE GENOMIC DNA]</scope>
    <source>
        <strain evidence="8 9">JCM 15801</strain>
    </source>
</reference>
<dbReference type="Proteomes" id="UP000027778">
    <property type="component" value="Unassembled WGS sequence"/>
</dbReference>
<evidence type="ECO:0000313" key="9">
    <source>
        <dbReference type="Proteomes" id="UP000027778"/>
    </source>
</evidence>